<reference evidence="3" key="1">
    <citation type="submission" date="2022-11" db="UniProtKB">
        <authorList>
            <consortium name="WormBaseParasite"/>
        </authorList>
    </citation>
    <scope>IDENTIFICATION</scope>
</reference>
<keyword evidence="2" id="KW-1185">Reference proteome</keyword>
<sequence length="161" mass="17784">MTSFHSRLRQQRPFDQRPWFGQPPPPPPRGLSRYASMQQLDVTVVDQSSPTSDDSDQSPVQQHKYQRKRSSDDGYSSSSYAAASTPINGPSHLPPSRQYGAATLQPRSAWSQPQIAATMAASGFGLPLGLHKMDEERTVYRQPPYGSTGQANGDFCANSQW</sequence>
<feature type="compositionally biased region" description="Polar residues" evidence="1">
    <location>
        <begin position="145"/>
        <end position="161"/>
    </location>
</feature>
<evidence type="ECO:0000313" key="2">
    <source>
        <dbReference type="Proteomes" id="UP000887566"/>
    </source>
</evidence>
<dbReference type="AlphaFoldDB" id="A0A914UL69"/>
<accession>A0A914UL69</accession>
<dbReference type="WBParaSite" id="PSAMB.scaffold1070size36389.g10858.t1">
    <property type="protein sequence ID" value="PSAMB.scaffold1070size36389.g10858.t1"/>
    <property type="gene ID" value="PSAMB.scaffold1070size36389.g10858"/>
</dbReference>
<proteinExistence type="predicted"/>
<evidence type="ECO:0000313" key="3">
    <source>
        <dbReference type="WBParaSite" id="PSAMB.scaffold1070size36389.g10858.t1"/>
    </source>
</evidence>
<evidence type="ECO:0000256" key="1">
    <source>
        <dbReference type="SAM" id="MobiDB-lite"/>
    </source>
</evidence>
<dbReference type="Proteomes" id="UP000887566">
    <property type="component" value="Unplaced"/>
</dbReference>
<feature type="region of interest" description="Disordered" evidence="1">
    <location>
        <begin position="141"/>
        <end position="161"/>
    </location>
</feature>
<feature type="compositionally biased region" description="Low complexity" evidence="1">
    <location>
        <begin position="41"/>
        <end position="62"/>
    </location>
</feature>
<organism evidence="2 3">
    <name type="scientific">Plectus sambesii</name>
    <dbReference type="NCBI Taxonomy" id="2011161"/>
    <lineage>
        <taxon>Eukaryota</taxon>
        <taxon>Metazoa</taxon>
        <taxon>Ecdysozoa</taxon>
        <taxon>Nematoda</taxon>
        <taxon>Chromadorea</taxon>
        <taxon>Plectida</taxon>
        <taxon>Plectina</taxon>
        <taxon>Plectoidea</taxon>
        <taxon>Plectidae</taxon>
        <taxon>Plectus</taxon>
    </lineage>
</organism>
<feature type="compositionally biased region" description="Basic residues" evidence="1">
    <location>
        <begin position="1"/>
        <end position="10"/>
    </location>
</feature>
<feature type="region of interest" description="Disordered" evidence="1">
    <location>
        <begin position="1"/>
        <end position="112"/>
    </location>
</feature>
<name>A0A914UL69_9BILA</name>
<protein>
    <submittedName>
        <fullName evidence="3">Uncharacterized protein</fullName>
    </submittedName>
</protein>
<feature type="compositionally biased region" description="Low complexity" evidence="1">
    <location>
        <begin position="73"/>
        <end position="84"/>
    </location>
</feature>